<keyword evidence="3" id="KW-0408">Iron</keyword>
<dbReference type="Proteomes" id="UP000215215">
    <property type="component" value="Unassembled WGS sequence"/>
</dbReference>
<gene>
    <name evidence="6" type="ORF">CH333_09140</name>
</gene>
<dbReference type="PANTHER" id="PTHR43524">
    <property type="entry name" value="RADICAL SAM SUPERFAMILY PROTEIN"/>
    <property type="match status" value="1"/>
</dbReference>
<dbReference type="PANTHER" id="PTHR43524:SF1">
    <property type="entry name" value="RADICAL SAM SUPERFAMILY PROTEIN"/>
    <property type="match status" value="1"/>
</dbReference>
<dbReference type="Pfam" id="PF13186">
    <property type="entry name" value="SPASM"/>
    <property type="match status" value="1"/>
</dbReference>
<keyword evidence="2" id="KW-0479">Metal-binding</keyword>
<accession>A0A235BP82</accession>
<evidence type="ECO:0000256" key="1">
    <source>
        <dbReference type="ARBA" id="ARBA00022691"/>
    </source>
</evidence>
<evidence type="ECO:0000313" key="7">
    <source>
        <dbReference type="Proteomes" id="UP000215215"/>
    </source>
</evidence>
<comment type="caution">
    <text evidence="6">The sequence shown here is derived from an EMBL/GenBank/DDBJ whole genome shotgun (WGS) entry which is preliminary data.</text>
</comment>
<dbReference type="GO" id="GO:0003824">
    <property type="term" value="F:catalytic activity"/>
    <property type="evidence" value="ECO:0007669"/>
    <property type="project" value="InterPro"/>
</dbReference>
<reference evidence="6 7" key="1">
    <citation type="submission" date="2017-07" db="EMBL/GenBank/DDBJ databases">
        <title>Recovery of genomes from metagenomes via a dereplication, aggregation, and scoring strategy.</title>
        <authorList>
            <person name="Sieber C.M."/>
            <person name="Probst A.J."/>
            <person name="Sharrar A."/>
            <person name="Thomas B.C."/>
            <person name="Hess M."/>
            <person name="Tringe S.G."/>
            <person name="Banfield J.F."/>
        </authorList>
    </citation>
    <scope>NUCLEOTIDE SEQUENCE [LARGE SCALE GENOMIC DNA]</scope>
    <source>
        <strain evidence="6">JGI_Cruoil_03_44_89</strain>
    </source>
</reference>
<dbReference type="SFLD" id="SFLDS00029">
    <property type="entry name" value="Radical_SAM"/>
    <property type="match status" value="1"/>
</dbReference>
<dbReference type="GO" id="GO:0046872">
    <property type="term" value="F:metal ion binding"/>
    <property type="evidence" value="ECO:0007669"/>
    <property type="project" value="UniProtKB-KW"/>
</dbReference>
<protein>
    <recommendedName>
        <fullName evidence="5">Radical SAM core domain-containing protein</fullName>
    </recommendedName>
</protein>
<dbReference type="Gene3D" id="3.20.20.70">
    <property type="entry name" value="Aldolase class I"/>
    <property type="match status" value="1"/>
</dbReference>
<keyword evidence="1" id="KW-0949">S-adenosyl-L-methionine</keyword>
<evidence type="ECO:0000256" key="4">
    <source>
        <dbReference type="ARBA" id="ARBA00023014"/>
    </source>
</evidence>
<dbReference type="CDD" id="cd01335">
    <property type="entry name" value="Radical_SAM"/>
    <property type="match status" value="1"/>
</dbReference>
<feature type="domain" description="Radical SAM core" evidence="5">
    <location>
        <begin position="104"/>
        <end position="319"/>
    </location>
</feature>
<dbReference type="SMART" id="SM00729">
    <property type="entry name" value="Elp3"/>
    <property type="match status" value="1"/>
</dbReference>
<dbReference type="SFLD" id="SFLDG01386">
    <property type="entry name" value="main_SPASM_domain-containing"/>
    <property type="match status" value="1"/>
</dbReference>
<evidence type="ECO:0000259" key="5">
    <source>
        <dbReference type="PROSITE" id="PS51918"/>
    </source>
</evidence>
<dbReference type="InterPro" id="IPR013785">
    <property type="entry name" value="Aldolase_TIM"/>
</dbReference>
<dbReference type="GO" id="GO:0051536">
    <property type="term" value="F:iron-sulfur cluster binding"/>
    <property type="evidence" value="ECO:0007669"/>
    <property type="project" value="UniProtKB-KW"/>
</dbReference>
<organism evidence="6 7">
    <name type="scientific">candidate division WOR-3 bacterium JGI_Cruoil_03_44_89</name>
    <dbReference type="NCBI Taxonomy" id="1973748"/>
    <lineage>
        <taxon>Bacteria</taxon>
        <taxon>Bacteria division WOR-3</taxon>
    </lineage>
</organism>
<dbReference type="SFLD" id="SFLDG01067">
    <property type="entry name" value="SPASM/twitch_domain_containing"/>
    <property type="match status" value="1"/>
</dbReference>
<dbReference type="InterPro" id="IPR058240">
    <property type="entry name" value="rSAM_sf"/>
</dbReference>
<evidence type="ECO:0000256" key="2">
    <source>
        <dbReference type="ARBA" id="ARBA00022723"/>
    </source>
</evidence>
<name>A0A235BP82_UNCW3</name>
<dbReference type="InterPro" id="IPR007197">
    <property type="entry name" value="rSAM"/>
</dbReference>
<sequence length="476" mass="54512">MSRGVNALLKLGEVAITNRYARKFLLNSIEKRIYEDLIEKNPDDRPLKVQEDKCLLGKALLHSIKVAFDRGYVSNQAARGIIQVFLGNVFFGGFYKRRKFIEKHGFKPPMFITISPTRSCNLRCKGCYASADATPKKLSYDIFDGIIRDAKESWGANFFVISGGEPLMYRDKGKTMLDIARTHNDCFFLMYTNGTLIDEKMAKSLASVGNITPAVSVEGFKEETDARRGEGVYDKILVAMKNLRNFGVPFGISVTVTKDNLDLVATDKFIDFYLNEQGAIYGWYFHYMPIGREYTLELLPPPEDRVRLLREEWRLVREKGVFLVDFWNSGTASDGCISAARGGGYFYIDWDGNICPCVFVPYYIDNVIELYKNGKSLDDAIQSELFKRIRRWQTDYGYERPCNEVGNWLRPCPIRDHYDSMYKILTETNAKANDPTGNEALNDEGYRKGLSRYGKTIGKLTRETWEREYLSGNAKR</sequence>
<dbReference type="PROSITE" id="PS51918">
    <property type="entry name" value="RADICAL_SAM"/>
    <property type="match status" value="1"/>
</dbReference>
<dbReference type="InterPro" id="IPR006638">
    <property type="entry name" value="Elp3/MiaA/NifB-like_rSAM"/>
</dbReference>
<dbReference type="InterPro" id="IPR023885">
    <property type="entry name" value="4Fe4S-binding_SPASM_dom"/>
</dbReference>
<keyword evidence="4" id="KW-0411">Iron-sulfur</keyword>
<evidence type="ECO:0000313" key="6">
    <source>
        <dbReference type="EMBL" id="OYD13966.1"/>
    </source>
</evidence>
<dbReference type="Pfam" id="PF04055">
    <property type="entry name" value="Radical_SAM"/>
    <property type="match status" value="1"/>
</dbReference>
<evidence type="ECO:0000256" key="3">
    <source>
        <dbReference type="ARBA" id="ARBA00023004"/>
    </source>
</evidence>
<dbReference type="SUPFAM" id="SSF102114">
    <property type="entry name" value="Radical SAM enzymes"/>
    <property type="match status" value="1"/>
</dbReference>
<dbReference type="EMBL" id="NOZQ01000209">
    <property type="protein sequence ID" value="OYD13966.1"/>
    <property type="molecule type" value="Genomic_DNA"/>
</dbReference>
<proteinExistence type="predicted"/>
<dbReference type="AlphaFoldDB" id="A0A235BP82"/>